<reference evidence="3" key="1">
    <citation type="journal article" date="2019" name="Int. J. Syst. Evol. Microbiol.">
        <title>The Global Catalogue of Microorganisms (GCM) 10K type strain sequencing project: providing services to taxonomists for standard genome sequencing and annotation.</title>
        <authorList>
            <consortium name="The Broad Institute Genomics Platform"/>
            <consortium name="The Broad Institute Genome Sequencing Center for Infectious Disease"/>
            <person name="Wu L."/>
            <person name="Ma J."/>
        </authorList>
    </citation>
    <scope>NUCLEOTIDE SEQUENCE [LARGE SCALE GENOMIC DNA]</scope>
    <source>
        <strain evidence="3">CGMCC 1.3240</strain>
    </source>
</reference>
<dbReference type="PANTHER" id="PTHR43760:SF1">
    <property type="entry name" value="ENDORIBONUCLEASE L-PSP_CHORISMATE MUTASE-LIKE DOMAIN-CONTAINING PROTEIN"/>
    <property type="match status" value="1"/>
</dbReference>
<keyword evidence="3" id="KW-1185">Reference proteome</keyword>
<dbReference type="InterPro" id="IPR013813">
    <property type="entry name" value="Endoribo_LPSP/chorism_mut-like"/>
</dbReference>
<organism evidence="2 3">
    <name type="scientific">Paenibacillus solisilvae</name>
    <dbReference type="NCBI Taxonomy" id="2486751"/>
    <lineage>
        <taxon>Bacteria</taxon>
        <taxon>Bacillati</taxon>
        <taxon>Bacillota</taxon>
        <taxon>Bacilli</taxon>
        <taxon>Bacillales</taxon>
        <taxon>Paenibacillaceae</taxon>
        <taxon>Paenibacillus</taxon>
    </lineage>
</organism>
<gene>
    <name evidence="2" type="ORF">ACFPYJ_01030</name>
</gene>
<dbReference type="InterPro" id="IPR035959">
    <property type="entry name" value="RutC-like_sf"/>
</dbReference>
<name>A0ABW0VUF7_9BACL</name>
<proteinExistence type="predicted"/>
<accession>A0ABW0VUF7</accession>
<sequence>MSSIYQRLEELGLELPQSPPKGGIYAKAKRTGNLVFTSGQGPIVNGKPAATGKLGLEVTVEEGQQMARLAVLNCLSVLEEEIGDLRRITQVVKLLGFVASGPAFYRQPEVMNGASQLLVDLFGERGEHARSAIGTNNLPLNFPVEIEMIVEVV</sequence>
<dbReference type="EMBL" id="JBHSOW010000006">
    <property type="protein sequence ID" value="MFC5647716.1"/>
    <property type="molecule type" value="Genomic_DNA"/>
</dbReference>
<dbReference type="Pfam" id="PF14588">
    <property type="entry name" value="YjgF_endoribonc"/>
    <property type="match status" value="1"/>
</dbReference>
<dbReference type="Proteomes" id="UP001596047">
    <property type="component" value="Unassembled WGS sequence"/>
</dbReference>
<dbReference type="SUPFAM" id="SSF55298">
    <property type="entry name" value="YjgF-like"/>
    <property type="match status" value="1"/>
</dbReference>
<dbReference type="CDD" id="cd02199">
    <property type="entry name" value="YjgF_YER057c_UK114_like_1"/>
    <property type="match status" value="1"/>
</dbReference>
<comment type="caution">
    <text evidence="2">The sequence shown here is derived from an EMBL/GenBank/DDBJ whole genome shotgun (WGS) entry which is preliminary data.</text>
</comment>
<evidence type="ECO:0000313" key="3">
    <source>
        <dbReference type="Proteomes" id="UP001596047"/>
    </source>
</evidence>
<evidence type="ECO:0000259" key="1">
    <source>
        <dbReference type="Pfam" id="PF14588"/>
    </source>
</evidence>
<protein>
    <submittedName>
        <fullName evidence="2">RidA family protein</fullName>
    </submittedName>
</protein>
<feature type="domain" description="Endoribonuclease L-PSP/chorismate mutase-like" evidence="1">
    <location>
        <begin position="7"/>
        <end position="142"/>
    </location>
</feature>
<dbReference type="PANTHER" id="PTHR43760">
    <property type="entry name" value="ENDORIBONUCLEASE-RELATED"/>
    <property type="match status" value="1"/>
</dbReference>
<evidence type="ECO:0000313" key="2">
    <source>
        <dbReference type="EMBL" id="MFC5647716.1"/>
    </source>
</evidence>
<dbReference type="Gene3D" id="3.30.1330.40">
    <property type="entry name" value="RutC-like"/>
    <property type="match status" value="1"/>
</dbReference>
<dbReference type="RefSeq" id="WP_379186172.1">
    <property type="nucleotide sequence ID" value="NZ_JBHSOW010000006.1"/>
</dbReference>